<accession>A0A382X9G8</accession>
<evidence type="ECO:0000256" key="1">
    <source>
        <dbReference type="SAM" id="Phobius"/>
    </source>
</evidence>
<dbReference type="AlphaFoldDB" id="A0A382X9G8"/>
<gene>
    <name evidence="2" type="ORF">METZ01_LOCUS420373</name>
</gene>
<feature type="transmembrane region" description="Helical" evidence="1">
    <location>
        <begin position="133"/>
        <end position="150"/>
    </location>
</feature>
<keyword evidence="1" id="KW-1133">Transmembrane helix</keyword>
<feature type="transmembrane region" description="Helical" evidence="1">
    <location>
        <begin position="6"/>
        <end position="26"/>
    </location>
</feature>
<proteinExistence type="predicted"/>
<name>A0A382X9G8_9ZZZZ</name>
<dbReference type="EMBL" id="UINC01165877">
    <property type="protein sequence ID" value="SVD67519.1"/>
    <property type="molecule type" value="Genomic_DNA"/>
</dbReference>
<feature type="transmembrane region" description="Helical" evidence="1">
    <location>
        <begin position="87"/>
        <end position="112"/>
    </location>
</feature>
<protein>
    <recommendedName>
        <fullName evidence="3">MBOAT family protein</fullName>
    </recommendedName>
</protein>
<keyword evidence="1" id="KW-0812">Transmembrane</keyword>
<reference evidence="2" key="1">
    <citation type="submission" date="2018-05" db="EMBL/GenBank/DDBJ databases">
        <authorList>
            <person name="Lanie J.A."/>
            <person name="Ng W.-L."/>
            <person name="Kazmierczak K.M."/>
            <person name="Andrzejewski T.M."/>
            <person name="Davidsen T.M."/>
            <person name="Wayne K.J."/>
            <person name="Tettelin H."/>
            <person name="Glass J.I."/>
            <person name="Rusch D."/>
            <person name="Podicherti R."/>
            <person name="Tsui H.-C.T."/>
            <person name="Winkler M.E."/>
        </authorList>
    </citation>
    <scope>NUCLEOTIDE SEQUENCE</scope>
</reference>
<sequence length="160" mass="19039">FLGGLWHGASWNFVIWGLMHGIYLAVQKMFTNKFPSLKNNKFLKTRTGKIISILITQYFIFMTWLAFRVEDFDALSYVLYKYVIWDFATSATLQILSHNIIPITLIVVFFILNYISYRKNIVKSLSEMKITHWAIILFGIMILILFFYDLSPEEFIYFRF</sequence>
<evidence type="ECO:0000313" key="2">
    <source>
        <dbReference type="EMBL" id="SVD67519.1"/>
    </source>
</evidence>
<organism evidence="2">
    <name type="scientific">marine metagenome</name>
    <dbReference type="NCBI Taxonomy" id="408172"/>
    <lineage>
        <taxon>unclassified sequences</taxon>
        <taxon>metagenomes</taxon>
        <taxon>ecological metagenomes</taxon>
    </lineage>
</organism>
<keyword evidence="1" id="KW-0472">Membrane</keyword>
<feature type="non-terminal residue" evidence="2">
    <location>
        <position position="1"/>
    </location>
</feature>
<feature type="transmembrane region" description="Helical" evidence="1">
    <location>
        <begin position="47"/>
        <end position="67"/>
    </location>
</feature>
<evidence type="ECO:0008006" key="3">
    <source>
        <dbReference type="Google" id="ProtNLM"/>
    </source>
</evidence>